<dbReference type="Proteomes" id="UP001071230">
    <property type="component" value="Unassembled WGS sequence"/>
</dbReference>
<gene>
    <name evidence="1" type="ORF">DEACI_2402</name>
</gene>
<keyword evidence="2" id="KW-1185">Reference proteome</keyword>
<comment type="caution">
    <text evidence="1">The sequence shown here is derived from an EMBL/GenBank/DDBJ whole genome shotgun (WGS) entry which is preliminary data.</text>
</comment>
<name>A0ABM9REH3_9FIRM</name>
<accession>A0ABM9REH3</accession>
<protein>
    <submittedName>
        <fullName evidence="1">Uncharacterized protein</fullName>
    </submittedName>
</protein>
<evidence type="ECO:0000313" key="2">
    <source>
        <dbReference type="Proteomes" id="UP001071230"/>
    </source>
</evidence>
<proteinExistence type="predicted"/>
<sequence length="30" mass="3291">KEIATRYSGSFYERKRKTATIVASIGVSNG</sequence>
<dbReference type="EMBL" id="CDGJ01000070">
    <property type="protein sequence ID" value="CEJ07930.1"/>
    <property type="molecule type" value="Genomic_DNA"/>
</dbReference>
<reference evidence="1" key="1">
    <citation type="submission" date="2014-11" db="EMBL/GenBank/DDBJ databases">
        <authorList>
            <person name="Hornung B.V."/>
        </authorList>
    </citation>
    <scope>NUCLEOTIDE SEQUENCE</scope>
    <source>
        <strain evidence="1">INE</strain>
    </source>
</reference>
<organism evidence="1 2">
    <name type="scientific">Acididesulfobacillus acetoxydans</name>
    <dbReference type="NCBI Taxonomy" id="1561005"/>
    <lineage>
        <taxon>Bacteria</taxon>
        <taxon>Bacillati</taxon>
        <taxon>Bacillota</taxon>
        <taxon>Clostridia</taxon>
        <taxon>Eubacteriales</taxon>
        <taxon>Peptococcaceae</taxon>
        <taxon>Acididesulfobacillus</taxon>
    </lineage>
</organism>
<feature type="non-terminal residue" evidence="1">
    <location>
        <position position="1"/>
    </location>
</feature>
<evidence type="ECO:0000313" key="1">
    <source>
        <dbReference type="EMBL" id="CEJ07930.1"/>
    </source>
</evidence>